<dbReference type="AlphaFoldDB" id="A0A1X7HYW8"/>
<proteinExistence type="predicted"/>
<protein>
    <submittedName>
        <fullName evidence="2">Uncharacterized protein</fullName>
    </submittedName>
</protein>
<dbReference type="STRING" id="1028.SAMN05661096_00001"/>
<feature type="signal peptide" evidence="1">
    <location>
        <begin position="1"/>
        <end position="20"/>
    </location>
</feature>
<dbReference type="EMBL" id="FXAW01000001">
    <property type="protein sequence ID" value="SMG06878.1"/>
    <property type="molecule type" value="Genomic_DNA"/>
</dbReference>
<feature type="non-terminal residue" evidence="2">
    <location>
        <position position="314"/>
    </location>
</feature>
<feature type="chain" id="PRO_5012304581" evidence="1">
    <location>
        <begin position="21"/>
        <end position="314"/>
    </location>
</feature>
<keyword evidence="3" id="KW-1185">Reference proteome</keyword>
<dbReference type="Proteomes" id="UP000193804">
    <property type="component" value="Unassembled WGS sequence"/>
</dbReference>
<reference evidence="3" key="1">
    <citation type="submission" date="2017-04" db="EMBL/GenBank/DDBJ databases">
        <authorList>
            <person name="Varghese N."/>
            <person name="Submissions S."/>
        </authorList>
    </citation>
    <scope>NUCLEOTIDE SEQUENCE [LARGE SCALE GENOMIC DNA]</scope>
    <source>
        <strain evidence="3">DSM 4125</strain>
    </source>
</reference>
<organism evidence="2 3">
    <name type="scientific">Marivirga sericea</name>
    <dbReference type="NCBI Taxonomy" id="1028"/>
    <lineage>
        <taxon>Bacteria</taxon>
        <taxon>Pseudomonadati</taxon>
        <taxon>Bacteroidota</taxon>
        <taxon>Cytophagia</taxon>
        <taxon>Cytophagales</taxon>
        <taxon>Marivirgaceae</taxon>
        <taxon>Marivirga</taxon>
    </lineage>
</organism>
<keyword evidence="1" id="KW-0732">Signal</keyword>
<name>A0A1X7HYW8_9BACT</name>
<evidence type="ECO:0000313" key="2">
    <source>
        <dbReference type="EMBL" id="SMG06878.1"/>
    </source>
</evidence>
<evidence type="ECO:0000256" key="1">
    <source>
        <dbReference type="SAM" id="SignalP"/>
    </source>
</evidence>
<gene>
    <name evidence="2" type="ORF">SAMN05661096_00001</name>
</gene>
<evidence type="ECO:0000313" key="3">
    <source>
        <dbReference type="Proteomes" id="UP000193804"/>
    </source>
</evidence>
<accession>A0A1X7HYW8</accession>
<sequence length="314" mass="35594">MKTKSILFLLLTLCCHSVLSQNYELVGLIDNKILKIDPKTGKTTLLLEIRNLPNGTDLRDLVYQNSKQEFYTIANPSNNPYLGKISLTGEFEASEPLEAEFATIFTVEAISLYNDEIYFSASLNGGRNDNDFYSESLLKINKESELEFLTEINTEKPYPDIDVLNVTDDGIFIFDGAPPNQNFLEFYELDLDNLNTSSYPQKIYSASYIPLADFCFYESQLHFIAEKSLYTFTNSIQKVVEINTEEINSERNFVGLTQFPGCPLPTANLENEILVCNEESITLDVEYPNSTYLWSDGSTNSTKNVNESGIYEVE</sequence>
<dbReference type="RefSeq" id="WP_139827895.1">
    <property type="nucleotide sequence ID" value="NZ_FXAW01000001.1"/>
</dbReference>